<name>A0A229UW89_9BACL</name>
<accession>A0A229UW89</accession>
<keyword evidence="3" id="KW-1185">Reference proteome</keyword>
<reference evidence="2 3" key="1">
    <citation type="submission" date="2017-07" db="EMBL/GenBank/DDBJ databases">
        <title>Genome sequencing and assembly of Paenibacillus rigui.</title>
        <authorList>
            <person name="Mayilraj S."/>
        </authorList>
    </citation>
    <scope>NUCLEOTIDE SEQUENCE [LARGE SCALE GENOMIC DNA]</scope>
    <source>
        <strain evidence="2 3">JCM 16352</strain>
    </source>
</reference>
<dbReference type="OrthoDB" id="9805309at2"/>
<dbReference type="AlphaFoldDB" id="A0A229UW89"/>
<evidence type="ECO:0000259" key="1">
    <source>
        <dbReference type="PROSITE" id="PS50943"/>
    </source>
</evidence>
<dbReference type="EMBL" id="NMQW01000005">
    <property type="protein sequence ID" value="OXM87395.1"/>
    <property type="molecule type" value="Genomic_DNA"/>
</dbReference>
<dbReference type="InterPro" id="IPR010982">
    <property type="entry name" value="Lambda_DNA-bd_dom_sf"/>
</dbReference>
<feature type="domain" description="HTH cro/C1-type" evidence="1">
    <location>
        <begin position="7"/>
        <end position="62"/>
    </location>
</feature>
<dbReference type="SMART" id="SM00530">
    <property type="entry name" value="HTH_XRE"/>
    <property type="match status" value="1"/>
</dbReference>
<dbReference type="Proteomes" id="UP000215509">
    <property type="component" value="Unassembled WGS sequence"/>
</dbReference>
<comment type="caution">
    <text evidence="2">The sequence shown here is derived from an EMBL/GenBank/DDBJ whole genome shotgun (WGS) entry which is preliminary data.</text>
</comment>
<dbReference type="GO" id="GO:0003677">
    <property type="term" value="F:DNA binding"/>
    <property type="evidence" value="ECO:0007669"/>
    <property type="project" value="InterPro"/>
</dbReference>
<evidence type="ECO:0000313" key="3">
    <source>
        <dbReference type="Proteomes" id="UP000215509"/>
    </source>
</evidence>
<dbReference type="Pfam" id="PF13443">
    <property type="entry name" value="HTH_26"/>
    <property type="match status" value="1"/>
</dbReference>
<evidence type="ECO:0000313" key="2">
    <source>
        <dbReference type="EMBL" id="OXM87395.1"/>
    </source>
</evidence>
<proteinExistence type="predicted"/>
<dbReference type="RefSeq" id="WP_094013692.1">
    <property type="nucleotide sequence ID" value="NZ_NMQW01000005.1"/>
</dbReference>
<dbReference type="Gene3D" id="1.10.260.40">
    <property type="entry name" value="lambda repressor-like DNA-binding domains"/>
    <property type="match status" value="1"/>
</dbReference>
<sequence>MKIKIRLQELLDERNISQRQLALMVDMRPGTINALCRGTTDRIYISTLEQICKALNIHIHELIDMEDK</sequence>
<dbReference type="PROSITE" id="PS50943">
    <property type="entry name" value="HTH_CROC1"/>
    <property type="match status" value="1"/>
</dbReference>
<dbReference type="CDD" id="cd00093">
    <property type="entry name" value="HTH_XRE"/>
    <property type="match status" value="1"/>
</dbReference>
<organism evidence="2 3">
    <name type="scientific">Paenibacillus rigui</name>
    <dbReference type="NCBI Taxonomy" id="554312"/>
    <lineage>
        <taxon>Bacteria</taxon>
        <taxon>Bacillati</taxon>
        <taxon>Bacillota</taxon>
        <taxon>Bacilli</taxon>
        <taxon>Bacillales</taxon>
        <taxon>Paenibacillaceae</taxon>
        <taxon>Paenibacillus</taxon>
    </lineage>
</organism>
<dbReference type="SUPFAM" id="SSF47413">
    <property type="entry name" value="lambda repressor-like DNA-binding domains"/>
    <property type="match status" value="1"/>
</dbReference>
<gene>
    <name evidence="2" type="ORF">CF651_04625</name>
</gene>
<protein>
    <submittedName>
        <fullName evidence="2">Transcriptional regulator</fullName>
    </submittedName>
</protein>
<dbReference type="InterPro" id="IPR001387">
    <property type="entry name" value="Cro/C1-type_HTH"/>
</dbReference>